<dbReference type="EMBL" id="CP003740">
    <property type="protein sequence ID" value="AGI69207.1"/>
    <property type="molecule type" value="Genomic_DNA"/>
</dbReference>
<evidence type="ECO:0000313" key="1">
    <source>
        <dbReference type="EMBL" id="AGI69207.1"/>
    </source>
</evidence>
<proteinExistence type="predicted"/>
<dbReference type="Proteomes" id="UP000005307">
    <property type="component" value="Chromosome"/>
</dbReference>
<dbReference type="KEGG" id="oat:OAN307_c37510"/>
<evidence type="ECO:0000313" key="2">
    <source>
        <dbReference type="Proteomes" id="UP000005307"/>
    </source>
</evidence>
<accession>M9RAI4</accession>
<sequence length="105" mass="11870">MAKRRRAGSQLRAAGERLFHPQRAPTLQYEIPRMVSAHSAQLAMDDRWTVAVLETNESIEMTVTSNDPAVKAQIKGLGFYGLMASQDHHREHHMMMAHGQSVHDH</sequence>
<dbReference type="HOGENOM" id="CLU_2233746_0_0_5"/>
<keyword evidence="2" id="KW-1185">Reference proteome</keyword>
<protein>
    <submittedName>
        <fullName evidence="1">Uncharacterized protein</fullName>
    </submittedName>
</protein>
<organism evidence="1 2">
    <name type="scientific">Octadecabacter antarcticus 307</name>
    <dbReference type="NCBI Taxonomy" id="391626"/>
    <lineage>
        <taxon>Bacteria</taxon>
        <taxon>Pseudomonadati</taxon>
        <taxon>Pseudomonadota</taxon>
        <taxon>Alphaproteobacteria</taxon>
        <taxon>Rhodobacterales</taxon>
        <taxon>Roseobacteraceae</taxon>
        <taxon>Octadecabacter</taxon>
    </lineage>
</organism>
<name>M9RAI4_9RHOB</name>
<gene>
    <name evidence="1" type="ORF">OAN307_c37510</name>
</gene>
<dbReference type="OrthoDB" id="1524152at2"/>
<dbReference type="AlphaFoldDB" id="M9RAI4"/>
<reference evidence="1 2" key="1">
    <citation type="journal article" date="2013" name="PLoS ONE">
        <title>Poles Apart: Arctic and Antarctic Octadecabacter strains Share High Genome Plasticity and a New Type of Xanthorhodopsin.</title>
        <authorList>
            <person name="Vollmers J."/>
            <person name="Voget S."/>
            <person name="Dietrich S."/>
            <person name="Gollnow K."/>
            <person name="Smits M."/>
            <person name="Meyer K."/>
            <person name="Brinkhoff T."/>
            <person name="Simon M."/>
            <person name="Daniel R."/>
        </authorList>
    </citation>
    <scope>NUCLEOTIDE SEQUENCE [LARGE SCALE GENOMIC DNA]</scope>
    <source>
        <strain evidence="1 2">307</strain>
    </source>
</reference>